<dbReference type="RefSeq" id="WP_008291082.1">
    <property type="nucleotide sequence ID" value="NZ_GG657897.1"/>
</dbReference>
<evidence type="ECO:0000313" key="1">
    <source>
        <dbReference type="EMBL" id="EEF79985.1"/>
    </source>
</evidence>
<dbReference type="Proteomes" id="UP000004679">
    <property type="component" value="Unassembled WGS sequence"/>
</dbReference>
<evidence type="ECO:0000313" key="2">
    <source>
        <dbReference type="Proteomes" id="UP000004679"/>
    </source>
</evidence>
<organism evidence="1 2">
    <name type="scientific">Methylophaga thiooxydans DMS010</name>
    <dbReference type="NCBI Taxonomy" id="637616"/>
    <lineage>
        <taxon>Bacteria</taxon>
        <taxon>Pseudomonadati</taxon>
        <taxon>Pseudomonadota</taxon>
        <taxon>Gammaproteobacteria</taxon>
        <taxon>Thiotrichales</taxon>
        <taxon>Piscirickettsiaceae</taxon>
        <taxon>Methylophaga</taxon>
    </lineage>
</organism>
<gene>
    <name evidence="1" type="ORF">MDMS009_1536</name>
</gene>
<dbReference type="HOGENOM" id="CLU_902576_0_0_6"/>
<accession>C0N5J2</accession>
<reference evidence="1 2" key="1">
    <citation type="journal article" date="2011" name="J. Bacteriol.">
        <title>Draft genome sequence of the chemolithoheterotrophic, halophilic methylotroph Methylophaga thiooxydans DMS010.</title>
        <authorList>
            <person name="Boden R."/>
            <person name="Ferriera S."/>
            <person name="Johnson J."/>
            <person name="Kelly D.P."/>
            <person name="Murrell J.C."/>
            <person name="Schafer H."/>
        </authorList>
    </citation>
    <scope>NUCLEOTIDE SEQUENCE [LARGE SCALE GENOMIC DNA]</scope>
    <source>
        <strain evidence="1 2">DMS010</strain>
    </source>
</reference>
<dbReference type="AlphaFoldDB" id="C0N5J2"/>
<name>C0N5J2_9GAMM</name>
<protein>
    <submittedName>
        <fullName evidence="1">Uncharacterized protein</fullName>
    </submittedName>
</protein>
<keyword evidence="2" id="KW-1185">Reference proteome</keyword>
<dbReference type="EMBL" id="GG657897">
    <property type="protein sequence ID" value="EEF79985.1"/>
    <property type="molecule type" value="Genomic_DNA"/>
</dbReference>
<proteinExistence type="predicted"/>
<sequence>MKKIYHKNHRAIIKKHIRLINKVNDGESLTLSGYDDFFKFIATGNVENITKNQEALNEEFSLCYLYAASVRLLSFTFSAQKPEHNLIPSDWLGEDARPNPNLVFETLLSQISDYSYSVIKLAESGLDNPARSLVRVLSELVQQTLCLAANVNDVREYVAAHEDHEATKVWYQLFGKGKLDKKLTTIESALGLTEDLIFSLREERTNTHKFYSQNIHHSFTASVVGSRSWAFSDESCRDSFFGGHSSSLRAPLSALTRSLWYFNIMFLAIFNNLHGFKVPDIKDSFWFPYFAIRDASNEIFLEGLKPSS</sequence>